<evidence type="ECO:0000313" key="6">
    <source>
        <dbReference type="EMBL" id="AGA25280.1"/>
    </source>
</evidence>
<evidence type="ECO:0000256" key="3">
    <source>
        <dbReference type="ARBA" id="ARBA00023125"/>
    </source>
</evidence>
<dbReference type="Proteomes" id="UP000010798">
    <property type="component" value="Chromosome"/>
</dbReference>
<keyword evidence="4" id="KW-0804">Transcription</keyword>
<dbReference type="KEGG" id="saci:Sinac_0873"/>
<keyword evidence="2" id="KW-0731">Sigma factor</keyword>
<dbReference type="SUPFAM" id="SSF46689">
    <property type="entry name" value="Homeodomain-like"/>
    <property type="match status" value="1"/>
</dbReference>
<sequence>MSVGDPIRSEREEGDIPEFLARIQAGDESAARELLTRYEAEVRLVVRRQLPRLLRSRFDSLDFLQSVWGSFFRRVRTGPTEFEDSRHLVAFLARAAKNKVIDEYRRAASRKQDMHREEPLWVEGSRPKDLASTIDSPSEVAQAREVYSRLRDLVPEDRRNVVELKAEGLSSKDIGQRLGISERTVQRVLEDLRRRAQSELEGT</sequence>
<keyword evidence="3" id="KW-0238">DNA-binding</keyword>
<dbReference type="NCBIfam" id="TIGR02937">
    <property type="entry name" value="sigma70-ECF"/>
    <property type="match status" value="1"/>
</dbReference>
<keyword evidence="1" id="KW-0805">Transcription regulation</keyword>
<evidence type="ECO:0000256" key="2">
    <source>
        <dbReference type="ARBA" id="ARBA00023082"/>
    </source>
</evidence>
<proteinExistence type="predicted"/>
<evidence type="ECO:0000256" key="1">
    <source>
        <dbReference type="ARBA" id="ARBA00023015"/>
    </source>
</evidence>
<dbReference type="HOGENOM" id="CLU_1377332_0_0_0"/>
<dbReference type="GO" id="GO:0003677">
    <property type="term" value="F:DNA binding"/>
    <property type="evidence" value="ECO:0007669"/>
    <property type="project" value="UniProtKB-KW"/>
</dbReference>
<dbReference type="InterPro" id="IPR036388">
    <property type="entry name" value="WH-like_DNA-bd_sf"/>
</dbReference>
<reference evidence="6 7" key="1">
    <citation type="submission" date="2012-02" db="EMBL/GenBank/DDBJ databases">
        <title>Complete sequence of chromosome of Singulisphaera acidiphila DSM 18658.</title>
        <authorList>
            <consortium name="US DOE Joint Genome Institute (JGI-PGF)"/>
            <person name="Lucas S."/>
            <person name="Copeland A."/>
            <person name="Lapidus A."/>
            <person name="Glavina del Rio T."/>
            <person name="Dalin E."/>
            <person name="Tice H."/>
            <person name="Bruce D."/>
            <person name="Goodwin L."/>
            <person name="Pitluck S."/>
            <person name="Peters L."/>
            <person name="Ovchinnikova G."/>
            <person name="Chertkov O."/>
            <person name="Kyrpides N."/>
            <person name="Mavromatis K."/>
            <person name="Ivanova N."/>
            <person name="Brettin T."/>
            <person name="Detter J.C."/>
            <person name="Han C."/>
            <person name="Larimer F."/>
            <person name="Land M."/>
            <person name="Hauser L."/>
            <person name="Markowitz V."/>
            <person name="Cheng J.-F."/>
            <person name="Hugenholtz P."/>
            <person name="Woyke T."/>
            <person name="Wu D."/>
            <person name="Tindall B."/>
            <person name="Pomrenke H."/>
            <person name="Brambilla E."/>
            <person name="Klenk H.-P."/>
            <person name="Eisen J.A."/>
        </authorList>
    </citation>
    <scope>NUCLEOTIDE SEQUENCE [LARGE SCALE GENOMIC DNA]</scope>
    <source>
        <strain evidence="7">ATCC BAA-1392 / DSM 18658 / VKM B-2454 / MOB10</strain>
    </source>
</reference>
<organism evidence="6 7">
    <name type="scientific">Singulisphaera acidiphila (strain ATCC BAA-1392 / DSM 18658 / VKM B-2454 / MOB10)</name>
    <dbReference type="NCBI Taxonomy" id="886293"/>
    <lineage>
        <taxon>Bacteria</taxon>
        <taxon>Pseudomonadati</taxon>
        <taxon>Planctomycetota</taxon>
        <taxon>Planctomycetia</taxon>
        <taxon>Isosphaerales</taxon>
        <taxon>Isosphaeraceae</taxon>
        <taxon>Singulisphaera</taxon>
    </lineage>
</organism>
<evidence type="ECO:0000313" key="7">
    <source>
        <dbReference type="Proteomes" id="UP000010798"/>
    </source>
</evidence>
<dbReference type="EMBL" id="CP003364">
    <property type="protein sequence ID" value="AGA25280.1"/>
    <property type="molecule type" value="Genomic_DNA"/>
</dbReference>
<dbReference type="Pfam" id="PF07638">
    <property type="entry name" value="Sigma70_ECF"/>
    <property type="match status" value="1"/>
</dbReference>
<evidence type="ECO:0000259" key="5">
    <source>
        <dbReference type="Pfam" id="PF07638"/>
    </source>
</evidence>
<dbReference type="GO" id="GO:0006352">
    <property type="term" value="P:DNA-templated transcription initiation"/>
    <property type="evidence" value="ECO:0007669"/>
    <property type="project" value="InterPro"/>
</dbReference>
<gene>
    <name evidence="6" type="ordered locus">Sinac_0873</name>
</gene>
<feature type="domain" description="RNA polymerase sigma-70 ECF-like HTH" evidence="5">
    <location>
        <begin position="15"/>
        <end position="201"/>
    </location>
</feature>
<dbReference type="GO" id="GO:0016987">
    <property type="term" value="F:sigma factor activity"/>
    <property type="evidence" value="ECO:0007669"/>
    <property type="project" value="UniProtKB-KW"/>
</dbReference>
<dbReference type="InterPro" id="IPR009057">
    <property type="entry name" value="Homeodomain-like_sf"/>
</dbReference>
<dbReference type="PANTHER" id="PTHR43133:SF8">
    <property type="entry name" value="RNA POLYMERASE SIGMA FACTOR HI_1459-RELATED"/>
    <property type="match status" value="1"/>
</dbReference>
<dbReference type="InterPro" id="IPR013325">
    <property type="entry name" value="RNA_pol_sigma_r2"/>
</dbReference>
<dbReference type="Gene3D" id="1.10.1740.10">
    <property type="match status" value="1"/>
</dbReference>
<accession>L0D8T7</accession>
<keyword evidence="7" id="KW-1185">Reference proteome</keyword>
<dbReference type="AlphaFoldDB" id="L0D8T7"/>
<protein>
    <submittedName>
        <fullName evidence="6">RNA polymerase sigma factor, sigma-70 family</fullName>
    </submittedName>
</protein>
<dbReference type="SUPFAM" id="SSF88946">
    <property type="entry name" value="Sigma2 domain of RNA polymerase sigma factors"/>
    <property type="match status" value="1"/>
</dbReference>
<dbReference type="InterPro" id="IPR014284">
    <property type="entry name" value="RNA_pol_sigma-70_dom"/>
</dbReference>
<name>L0D8T7_SINAD</name>
<dbReference type="OrthoDB" id="9794372at2"/>
<dbReference type="InterPro" id="IPR039425">
    <property type="entry name" value="RNA_pol_sigma-70-like"/>
</dbReference>
<dbReference type="PANTHER" id="PTHR43133">
    <property type="entry name" value="RNA POLYMERASE ECF-TYPE SIGMA FACTO"/>
    <property type="match status" value="1"/>
</dbReference>
<evidence type="ECO:0000256" key="4">
    <source>
        <dbReference type="ARBA" id="ARBA00023163"/>
    </source>
</evidence>
<dbReference type="Gene3D" id="1.10.10.10">
    <property type="entry name" value="Winged helix-like DNA-binding domain superfamily/Winged helix DNA-binding domain"/>
    <property type="match status" value="1"/>
</dbReference>
<dbReference type="STRING" id="886293.Sinac_0873"/>
<dbReference type="RefSeq" id="WP_015244458.1">
    <property type="nucleotide sequence ID" value="NC_019892.1"/>
</dbReference>
<dbReference type="eggNOG" id="COG1595">
    <property type="taxonomic scope" value="Bacteria"/>
</dbReference>
<dbReference type="InterPro" id="IPR053812">
    <property type="entry name" value="HTH_Sigma70_ECF-like"/>
</dbReference>